<sequence length="170" mass="19300">MKICVVYYSRTGNTAHVVEVLKNAFSSIGADVDVYRVSPVREYSKPLHINPRVIYDTLVRKGTDIDFDPEKPMLERYSAILIASPIWIGRLAPPIQEFLKSCTALVKHLVIITTSAMSTECRKIEKSIEESWRLKPTLCINITTAMIKDSTGLRRLIHDIAKKLVEISKR</sequence>
<dbReference type="AlphaFoldDB" id="A0A7J3JRT2"/>
<protein>
    <submittedName>
        <fullName evidence="1">Flavodoxin family protein</fullName>
    </submittedName>
</protein>
<comment type="caution">
    <text evidence="1">The sequence shown here is derived from an EMBL/GenBank/DDBJ whole genome shotgun (WGS) entry which is preliminary data.</text>
</comment>
<name>A0A7J3JRT2_9CREN</name>
<proteinExistence type="predicted"/>
<dbReference type="PANTHER" id="PTHR39201:SF1">
    <property type="entry name" value="FLAVODOXIN-LIKE DOMAIN-CONTAINING PROTEIN"/>
    <property type="match status" value="1"/>
</dbReference>
<gene>
    <name evidence="1" type="ORF">ENU30_04825</name>
</gene>
<dbReference type="InterPro" id="IPR029039">
    <property type="entry name" value="Flavoprotein-like_sf"/>
</dbReference>
<organism evidence="1">
    <name type="scientific">Ignisphaera aggregans</name>
    <dbReference type="NCBI Taxonomy" id="334771"/>
    <lineage>
        <taxon>Archaea</taxon>
        <taxon>Thermoproteota</taxon>
        <taxon>Thermoprotei</taxon>
        <taxon>Desulfurococcales</taxon>
        <taxon>Desulfurococcaceae</taxon>
        <taxon>Ignisphaera</taxon>
    </lineage>
</organism>
<evidence type="ECO:0000313" key="1">
    <source>
        <dbReference type="EMBL" id="HGQ18279.1"/>
    </source>
</evidence>
<reference evidence="1" key="1">
    <citation type="journal article" date="2020" name="mSystems">
        <title>Genome- and Community-Level Interaction Insights into Carbon Utilization and Element Cycling Functions of Hydrothermarchaeota in Hydrothermal Sediment.</title>
        <authorList>
            <person name="Zhou Z."/>
            <person name="Liu Y."/>
            <person name="Xu W."/>
            <person name="Pan J."/>
            <person name="Luo Z.H."/>
            <person name="Li M."/>
        </authorList>
    </citation>
    <scope>NUCLEOTIDE SEQUENCE [LARGE SCALE GENOMIC DNA]</scope>
    <source>
        <strain evidence="1">SpSt-657</strain>
    </source>
</reference>
<dbReference type="SUPFAM" id="SSF52218">
    <property type="entry name" value="Flavoproteins"/>
    <property type="match status" value="1"/>
</dbReference>
<dbReference type="EMBL" id="DTBZ01000091">
    <property type="protein sequence ID" value="HGQ18279.1"/>
    <property type="molecule type" value="Genomic_DNA"/>
</dbReference>
<dbReference type="Gene3D" id="3.40.50.360">
    <property type="match status" value="1"/>
</dbReference>
<accession>A0A7J3JRT2</accession>
<dbReference type="PANTHER" id="PTHR39201">
    <property type="entry name" value="EXPORTED PROTEIN-RELATED"/>
    <property type="match status" value="1"/>
</dbReference>